<comment type="caution">
    <text evidence="1">The sequence shown here is derived from an EMBL/GenBank/DDBJ whole genome shotgun (WGS) entry which is preliminary data.</text>
</comment>
<dbReference type="EMBL" id="BAABKN010000012">
    <property type="protein sequence ID" value="GAA4735744.1"/>
    <property type="molecule type" value="Genomic_DNA"/>
</dbReference>
<evidence type="ECO:0000313" key="1">
    <source>
        <dbReference type="EMBL" id="GAA4735744.1"/>
    </source>
</evidence>
<dbReference type="RefSeq" id="WP_345526568.1">
    <property type="nucleotide sequence ID" value="NZ_BAABKN010000012.1"/>
</dbReference>
<name>A0ABP8YQC4_9ACTN</name>
<evidence type="ECO:0000313" key="2">
    <source>
        <dbReference type="Proteomes" id="UP001499882"/>
    </source>
</evidence>
<organism evidence="1 2">
    <name type="scientific">Nocardioides endophyticus</name>
    <dbReference type="NCBI Taxonomy" id="1353775"/>
    <lineage>
        <taxon>Bacteria</taxon>
        <taxon>Bacillati</taxon>
        <taxon>Actinomycetota</taxon>
        <taxon>Actinomycetes</taxon>
        <taxon>Propionibacteriales</taxon>
        <taxon>Nocardioidaceae</taxon>
        <taxon>Nocardioides</taxon>
    </lineage>
</organism>
<dbReference type="Proteomes" id="UP001499882">
    <property type="component" value="Unassembled WGS sequence"/>
</dbReference>
<keyword evidence="2" id="KW-1185">Reference proteome</keyword>
<reference evidence="2" key="1">
    <citation type="journal article" date="2019" name="Int. J. Syst. Evol. Microbiol.">
        <title>The Global Catalogue of Microorganisms (GCM) 10K type strain sequencing project: providing services to taxonomists for standard genome sequencing and annotation.</title>
        <authorList>
            <consortium name="The Broad Institute Genomics Platform"/>
            <consortium name="The Broad Institute Genome Sequencing Center for Infectious Disease"/>
            <person name="Wu L."/>
            <person name="Ma J."/>
        </authorList>
    </citation>
    <scope>NUCLEOTIDE SEQUENCE [LARGE SCALE GENOMIC DNA]</scope>
    <source>
        <strain evidence="2">JCM 18532</strain>
    </source>
</reference>
<accession>A0ABP8YQC4</accession>
<gene>
    <name evidence="1" type="ORF">GCM10023350_19490</name>
</gene>
<proteinExistence type="predicted"/>
<protein>
    <submittedName>
        <fullName evidence="1">Uncharacterized protein</fullName>
    </submittedName>
</protein>
<sequence length="69" mass="7574">MNSTKLWMTAQNPSCFGLPMSRHAFGARTTFVVRERVADIAGIKGAAKADRVLTQSYFPGNSAWRPPTC</sequence>